<dbReference type="SMART" id="SM00849">
    <property type="entry name" value="Lactamase_B"/>
    <property type="match status" value="1"/>
</dbReference>
<protein>
    <submittedName>
        <fullName evidence="2">Metallo-hydrolase YycJ</fullName>
    </submittedName>
</protein>
<dbReference type="Proteomes" id="UP000366872">
    <property type="component" value="Unassembled WGS sequence"/>
</dbReference>
<dbReference type="EMBL" id="CAAHFG010000003">
    <property type="protein sequence ID" value="VGO16122.1"/>
    <property type="molecule type" value="Genomic_DNA"/>
</dbReference>
<dbReference type="RefSeq" id="WP_168442523.1">
    <property type="nucleotide sequence ID" value="NZ_CAAHFG010000003.1"/>
</dbReference>
<keyword evidence="3" id="KW-1185">Reference proteome</keyword>
<keyword evidence="2" id="KW-0378">Hydrolase</keyword>
<dbReference type="InterPro" id="IPR036866">
    <property type="entry name" value="RibonucZ/Hydroxyglut_hydro"/>
</dbReference>
<dbReference type="InterPro" id="IPR001279">
    <property type="entry name" value="Metallo-B-lactamas"/>
</dbReference>
<gene>
    <name evidence="2" type="primary">yycJ</name>
    <name evidence="2" type="ORF">PDESU_04712</name>
</gene>
<dbReference type="PANTHER" id="PTHR47619:SF1">
    <property type="entry name" value="EXODEOXYRIBONUCLEASE WALJ"/>
    <property type="match status" value="1"/>
</dbReference>
<evidence type="ECO:0000313" key="2">
    <source>
        <dbReference type="EMBL" id="VGO16122.1"/>
    </source>
</evidence>
<dbReference type="Gene3D" id="3.60.15.10">
    <property type="entry name" value="Ribonuclease Z/Hydroxyacylglutathione hydrolase-like"/>
    <property type="match status" value="1"/>
</dbReference>
<sequence>MSLEVCVLASGSSGNCIYVASGKTRVLIDAGLSAKQIAVRLDQIGVVPESINGICVSHEHGDHVAGIRVLQKRHGIPVFANAGTLNGIMRQPKSNEISAKVFQTGSAFEIGDIKVEPFSVPHDAYEPVGFRLQTANTSVGVVTDLGMATALIRDKLRGCQAIIVESNHDEDLLREAPRPWPLKQRIRSRQGHLSNIDAAQLITDSATDALEHVFLAHLSSDCNTPDTAMRTVASQLRLDGLGHINLEIAFANQISSVWRPGKTECELVS</sequence>
<dbReference type="SUPFAM" id="SSF56281">
    <property type="entry name" value="Metallo-hydrolase/oxidoreductase"/>
    <property type="match status" value="1"/>
</dbReference>
<feature type="domain" description="Metallo-beta-lactamase" evidence="1">
    <location>
        <begin position="13"/>
        <end position="192"/>
    </location>
</feature>
<organism evidence="2 3">
    <name type="scientific">Pontiella desulfatans</name>
    <dbReference type="NCBI Taxonomy" id="2750659"/>
    <lineage>
        <taxon>Bacteria</taxon>
        <taxon>Pseudomonadati</taxon>
        <taxon>Kiritimatiellota</taxon>
        <taxon>Kiritimatiellia</taxon>
        <taxon>Kiritimatiellales</taxon>
        <taxon>Pontiellaceae</taxon>
        <taxon>Pontiella</taxon>
    </lineage>
</organism>
<dbReference type="GO" id="GO:0016787">
    <property type="term" value="F:hydrolase activity"/>
    <property type="evidence" value="ECO:0007669"/>
    <property type="project" value="UniProtKB-KW"/>
</dbReference>
<evidence type="ECO:0000313" key="3">
    <source>
        <dbReference type="Proteomes" id="UP000366872"/>
    </source>
</evidence>
<dbReference type="Pfam" id="PF12706">
    <property type="entry name" value="Lactamase_B_2"/>
    <property type="match status" value="1"/>
</dbReference>
<accession>A0A6C2U7P4</accession>
<reference evidence="2 3" key="1">
    <citation type="submission" date="2019-04" db="EMBL/GenBank/DDBJ databases">
        <authorList>
            <person name="Van Vliet M D."/>
        </authorList>
    </citation>
    <scope>NUCLEOTIDE SEQUENCE [LARGE SCALE GENOMIC DNA]</scope>
    <source>
        <strain evidence="2 3">F1</strain>
    </source>
</reference>
<dbReference type="AlphaFoldDB" id="A0A6C2U7P4"/>
<dbReference type="PANTHER" id="PTHR47619">
    <property type="entry name" value="METALLO-HYDROLASE YYCJ-RELATED"/>
    <property type="match status" value="1"/>
</dbReference>
<name>A0A6C2U7P4_PONDE</name>
<proteinExistence type="predicted"/>
<evidence type="ECO:0000259" key="1">
    <source>
        <dbReference type="SMART" id="SM00849"/>
    </source>
</evidence>
<dbReference type="InterPro" id="IPR052533">
    <property type="entry name" value="WalJ/YycJ-like"/>
</dbReference>